<name>A0A4E0R3W2_9GAMM</name>
<organism evidence="2 3">
    <name type="scientific">Candidatus Thiomargarita nelsonii</name>
    <dbReference type="NCBI Taxonomy" id="1003181"/>
    <lineage>
        <taxon>Bacteria</taxon>
        <taxon>Pseudomonadati</taxon>
        <taxon>Pseudomonadota</taxon>
        <taxon>Gammaproteobacteria</taxon>
        <taxon>Thiotrichales</taxon>
        <taxon>Thiotrichaceae</taxon>
        <taxon>Thiomargarita</taxon>
    </lineage>
</organism>
<sequence>MGVAIMLSAKWIRIISVFFVWLLCVGPLSYSAADEANKIGILPFSKLVSSAVENEIGISLKDELVTALNNQEVVVFETQFPAGQVPFTYEEMEAPAFEIDPDDFATPEQILSELSSQHGFDEVIFGHLEEVSDSLYLVVRVYSASSNKIILSQEEKLKTTGLQSTQVAEAVERLAVVVKEMVQGSQVVLHSARTEPSNILDEPNSGDEQEPLESLSDDRIVSDQPKAEGQDSLCKDFPYNPYKYKWITYQEAQEKLNEFNSLTPPYNWHIPTIQELRSISESLPFGLNGPRREGYKFLSSTSSSTEGENQVLKKIPSGAEYRIELDSVSRKSDRALLVVVSDGPCP</sequence>
<feature type="region of interest" description="Disordered" evidence="1">
    <location>
        <begin position="193"/>
        <end position="232"/>
    </location>
</feature>
<evidence type="ECO:0000256" key="1">
    <source>
        <dbReference type="SAM" id="MobiDB-lite"/>
    </source>
</evidence>
<accession>A0A4E0R3W2</accession>
<evidence type="ECO:0000313" key="2">
    <source>
        <dbReference type="EMBL" id="TGO03312.1"/>
    </source>
</evidence>
<gene>
    <name evidence="2" type="ORF">PN36_08820</name>
</gene>
<reference evidence="2 3" key="1">
    <citation type="journal article" date="2016" name="Front. Microbiol.">
        <title>Single-Cell (Meta-)Genomics of a Dimorphic Candidatus Thiomargarita nelsonii Reveals Genomic Plasticity.</title>
        <authorList>
            <person name="Flood B.E."/>
            <person name="Fliss P."/>
            <person name="Jones D.S."/>
            <person name="Dick G.J."/>
            <person name="Jain S."/>
            <person name="Kaster A.K."/>
            <person name="Winkel M."/>
            <person name="Mussmann M."/>
            <person name="Bailey J."/>
        </authorList>
    </citation>
    <scope>NUCLEOTIDE SEQUENCE [LARGE SCALE GENOMIC DNA]</scope>
    <source>
        <strain evidence="2">Hydrate Ridge</strain>
    </source>
</reference>
<evidence type="ECO:0000313" key="3">
    <source>
        <dbReference type="Proteomes" id="UP000030428"/>
    </source>
</evidence>
<comment type="caution">
    <text evidence="2">The sequence shown here is derived from an EMBL/GenBank/DDBJ whole genome shotgun (WGS) entry which is preliminary data.</text>
</comment>
<dbReference type="Proteomes" id="UP000030428">
    <property type="component" value="Unassembled WGS sequence"/>
</dbReference>
<feature type="compositionally biased region" description="Basic and acidic residues" evidence="1">
    <location>
        <begin position="216"/>
        <end position="229"/>
    </location>
</feature>
<dbReference type="EMBL" id="JSZA02000026">
    <property type="protein sequence ID" value="TGO03312.1"/>
    <property type="molecule type" value="Genomic_DNA"/>
</dbReference>
<proteinExistence type="predicted"/>
<keyword evidence="3" id="KW-1185">Reference proteome</keyword>
<protein>
    <submittedName>
        <fullName evidence="2">Uncharacterized protein</fullName>
    </submittedName>
</protein>
<dbReference type="AlphaFoldDB" id="A0A4E0R3W2"/>